<dbReference type="GO" id="GO:0016020">
    <property type="term" value="C:membrane"/>
    <property type="evidence" value="ECO:0007669"/>
    <property type="project" value="UniProtKB-SubCell"/>
</dbReference>
<dbReference type="Proteomes" id="UP000027361">
    <property type="component" value="Unassembled WGS sequence"/>
</dbReference>
<evidence type="ECO:0000256" key="3">
    <source>
        <dbReference type="ARBA" id="ARBA00022989"/>
    </source>
</evidence>
<evidence type="ECO:0000256" key="4">
    <source>
        <dbReference type="ARBA" id="ARBA00023136"/>
    </source>
</evidence>
<evidence type="ECO:0000313" key="9">
    <source>
        <dbReference type="Proteomes" id="UP000027361"/>
    </source>
</evidence>
<sequence length="378" mass="43219">MPDGITSSLASAPEQHSTGEIGNKDDAENGSNDASVRNAQKAFMYTSWPSKPRSEWTRAQRFIAFLDVLPNFPGKKAAPIKKKDDPVPVWTFWQQHAHTLPWAVAPVLMHWSYMKFTGATLHPIAAYVLYTAAYNGLSVWSTQKVNKFAMKYGFLDGNAPRDGVPDDKDWHILSEVLKVVLLRPLIGLFLIYDRNELPSVTWLVPVKLFLWSITLDFWFYWYHRAMHEVPALWKYHKTHHMTKHPSSLLSAFADTEQEIFDAYIVPFLTYLVMLNLGPLSVTYAEAFICIQYVITAESGGHSGARIYASSPCNSIILRPLGMELDLEDHDLHHRHGWKHYGGNYGKQTRLWDVIFGTSKPRIETVDKNIDWSWKVSLP</sequence>
<keyword evidence="2 6" id="KW-0812">Transmembrane</keyword>
<name>A0A066WJR0_TILAU</name>
<dbReference type="PANTHER" id="PTHR11863">
    <property type="entry name" value="STEROL DESATURASE"/>
    <property type="match status" value="1"/>
</dbReference>
<comment type="subcellular location">
    <subcellularLocation>
        <location evidence="1">Membrane</location>
    </subcellularLocation>
</comment>
<feature type="region of interest" description="Disordered" evidence="5">
    <location>
        <begin position="1"/>
        <end position="33"/>
    </location>
</feature>
<dbReference type="Pfam" id="PF04116">
    <property type="entry name" value="FA_hydroxylase"/>
    <property type="match status" value="1"/>
</dbReference>
<reference evidence="8 9" key="1">
    <citation type="submission" date="2014-05" db="EMBL/GenBank/DDBJ databases">
        <title>Draft genome sequence of a rare smut relative, Tilletiaria anomala UBC 951.</title>
        <authorList>
            <consortium name="DOE Joint Genome Institute"/>
            <person name="Toome M."/>
            <person name="Kuo A."/>
            <person name="Henrissat B."/>
            <person name="Lipzen A."/>
            <person name="Tritt A."/>
            <person name="Yoshinaga Y."/>
            <person name="Zane M."/>
            <person name="Barry K."/>
            <person name="Grigoriev I.V."/>
            <person name="Spatafora J.W."/>
            <person name="Aimea M.C."/>
        </authorList>
    </citation>
    <scope>NUCLEOTIDE SEQUENCE [LARGE SCALE GENOMIC DNA]</scope>
    <source>
        <strain evidence="8 9">UBC 951</strain>
    </source>
</reference>
<feature type="domain" description="Fatty acid hydroxylase" evidence="7">
    <location>
        <begin position="210"/>
        <end position="357"/>
    </location>
</feature>
<dbReference type="InParanoid" id="A0A066WJR0"/>
<evidence type="ECO:0000256" key="1">
    <source>
        <dbReference type="ARBA" id="ARBA00004370"/>
    </source>
</evidence>
<dbReference type="AlphaFoldDB" id="A0A066WJR0"/>
<feature type="compositionally biased region" description="Polar residues" evidence="5">
    <location>
        <begin position="1"/>
        <end position="20"/>
    </location>
</feature>
<evidence type="ECO:0000256" key="6">
    <source>
        <dbReference type="SAM" id="Phobius"/>
    </source>
</evidence>
<gene>
    <name evidence="8" type="ORF">K437DRAFT_231544</name>
</gene>
<protein>
    <submittedName>
        <fullName evidence="8">Fatty acid hydroxylase superfamily protein</fullName>
    </submittedName>
</protein>
<dbReference type="GeneID" id="25262791"/>
<dbReference type="GO" id="GO:0008610">
    <property type="term" value="P:lipid biosynthetic process"/>
    <property type="evidence" value="ECO:0007669"/>
    <property type="project" value="InterPro"/>
</dbReference>
<dbReference type="HOGENOM" id="CLU_041178_0_0_1"/>
<accession>A0A066WJR0</accession>
<feature type="transmembrane region" description="Helical" evidence="6">
    <location>
        <begin position="204"/>
        <end position="222"/>
    </location>
</feature>
<proteinExistence type="predicted"/>
<dbReference type="InterPro" id="IPR050307">
    <property type="entry name" value="Sterol_Desaturase_Related"/>
</dbReference>
<dbReference type="OMA" id="SVHLWIL"/>
<dbReference type="EMBL" id="JMSN01000006">
    <property type="protein sequence ID" value="KDN52793.1"/>
    <property type="molecule type" value="Genomic_DNA"/>
</dbReference>
<keyword evidence="3 6" id="KW-1133">Transmembrane helix</keyword>
<dbReference type="STRING" id="1037660.A0A066WJR0"/>
<dbReference type="RefSeq" id="XP_013245632.1">
    <property type="nucleotide sequence ID" value="XM_013390178.1"/>
</dbReference>
<keyword evidence="9" id="KW-1185">Reference proteome</keyword>
<dbReference type="GO" id="GO:0005506">
    <property type="term" value="F:iron ion binding"/>
    <property type="evidence" value="ECO:0007669"/>
    <property type="project" value="InterPro"/>
</dbReference>
<dbReference type="OrthoDB" id="6354873at2759"/>
<evidence type="ECO:0000313" key="8">
    <source>
        <dbReference type="EMBL" id="KDN52793.1"/>
    </source>
</evidence>
<evidence type="ECO:0000256" key="2">
    <source>
        <dbReference type="ARBA" id="ARBA00022692"/>
    </source>
</evidence>
<evidence type="ECO:0000259" key="7">
    <source>
        <dbReference type="Pfam" id="PF04116"/>
    </source>
</evidence>
<organism evidence="8 9">
    <name type="scientific">Tilletiaria anomala (strain ATCC 24038 / CBS 436.72 / UBC 951)</name>
    <dbReference type="NCBI Taxonomy" id="1037660"/>
    <lineage>
        <taxon>Eukaryota</taxon>
        <taxon>Fungi</taxon>
        <taxon>Dikarya</taxon>
        <taxon>Basidiomycota</taxon>
        <taxon>Ustilaginomycotina</taxon>
        <taxon>Exobasidiomycetes</taxon>
        <taxon>Georgefischeriales</taxon>
        <taxon>Tilletiariaceae</taxon>
        <taxon>Tilletiaria</taxon>
    </lineage>
</organism>
<dbReference type="GO" id="GO:0016491">
    <property type="term" value="F:oxidoreductase activity"/>
    <property type="evidence" value="ECO:0007669"/>
    <property type="project" value="InterPro"/>
</dbReference>
<evidence type="ECO:0000256" key="5">
    <source>
        <dbReference type="SAM" id="MobiDB-lite"/>
    </source>
</evidence>
<keyword evidence="4 6" id="KW-0472">Membrane</keyword>
<dbReference type="InterPro" id="IPR006694">
    <property type="entry name" value="Fatty_acid_hydroxylase"/>
</dbReference>
<comment type="caution">
    <text evidence="8">The sequence shown here is derived from an EMBL/GenBank/DDBJ whole genome shotgun (WGS) entry which is preliminary data.</text>
</comment>